<dbReference type="AlphaFoldDB" id="M5U4H0"/>
<feature type="compositionally biased region" description="Basic and acidic residues" evidence="1">
    <location>
        <begin position="65"/>
        <end position="74"/>
    </location>
</feature>
<name>M5U4H0_9BACT</name>
<comment type="caution">
    <text evidence="2">The sequence shown here is derived from an EMBL/GenBank/DDBJ whole genome shotgun (WGS) entry which is preliminary data.</text>
</comment>
<protein>
    <submittedName>
        <fullName evidence="2">Uncharacterized protein</fullName>
    </submittedName>
</protein>
<sequence>MSSSGSLTRPSRFGERGLGHGDSSRGSGSLFWDQRYSDPIANPLPSLPTPIVSRFVQRNGSGQGSDRRPEQERS</sequence>
<feature type="compositionally biased region" description="Basic and acidic residues" evidence="1">
    <location>
        <begin position="12"/>
        <end position="23"/>
    </location>
</feature>
<evidence type="ECO:0000313" key="3">
    <source>
        <dbReference type="Proteomes" id="UP000011885"/>
    </source>
</evidence>
<evidence type="ECO:0000313" key="2">
    <source>
        <dbReference type="EMBL" id="EMI56164.1"/>
    </source>
</evidence>
<dbReference type="EMBL" id="ANOH01000168">
    <property type="protein sequence ID" value="EMI56164.1"/>
    <property type="molecule type" value="Genomic_DNA"/>
</dbReference>
<organism evidence="2 3">
    <name type="scientific">Rhodopirellula sallentina SM41</name>
    <dbReference type="NCBI Taxonomy" id="1263870"/>
    <lineage>
        <taxon>Bacteria</taxon>
        <taxon>Pseudomonadati</taxon>
        <taxon>Planctomycetota</taxon>
        <taxon>Planctomycetia</taxon>
        <taxon>Pirellulales</taxon>
        <taxon>Pirellulaceae</taxon>
        <taxon>Rhodopirellula</taxon>
    </lineage>
</organism>
<proteinExistence type="predicted"/>
<reference evidence="2 3" key="1">
    <citation type="journal article" date="2013" name="Mar. Genomics">
        <title>Expression of sulfatases in Rhodopirellula baltica and the diversity of sulfatases in the genus Rhodopirellula.</title>
        <authorList>
            <person name="Wegner C.E."/>
            <person name="Richter-Heitmann T."/>
            <person name="Klindworth A."/>
            <person name="Klockow C."/>
            <person name="Richter M."/>
            <person name="Achstetter T."/>
            <person name="Glockner F.O."/>
            <person name="Harder J."/>
        </authorList>
    </citation>
    <scope>NUCLEOTIDE SEQUENCE [LARGE SCALE GENOMIC DNA]</scope>
    <source>
        <strain evidence="2 3">SM41</strain>
    </source>
</reference>
<dbReference type="Proteomes" id="UP000011885">
    <property type="component" value="Unassembled WGS sequence"/>
</dbReference>
<gene>
    <name evidence="2" type="ORF">RSSM_02413</name>
</gene>
<feature type="region of interest" description="Disordered" evidence="1">
    <location>
        <begin position="1"/>
        <end position="74"/>
    </location>
</feature>
<evidence type="ECO:0000256" key="1">
    <source>
        <dbReference type="SAM" id="MobiDB-lite"/>
    </source>
</evidence>
<keyword evidence="3" id="KW-1185">Reference proteome</keyword>
<accession>M5U4H0</accession>